<evidence type="ECO:0000313" key="9">
    <source>
        <dbReference type="WBParaSite" id="EVEC_0000209701-mRNA-1"/>
    </source>
</evidence>
<dbReference type="InterPro" id="IPR019775">
    <property type="entry name" value="WD40_repeat_CS"/>
</dbReference>
<feature type="repeat" description="WD" evidence="5">
    <location>
        <begin position="237"/>
        <end position="277"/>
    </location>
</feature>
<keyword evidence="2 5" id="KW-0853">WD repeat</keyword>
<dbReference type="GO" id="GO:0000027">
    <property type="term" value="P:ribosomal large subunit assembly"/>
    <property type="evidence" value="ECO:0007669"/>
    <property type="project" value="TreeGrafter"/>
</dbReference>
<keyword evidence="3" id="KW-0677">Repeat</keyword>
<dbReference type="InterPro" id="IPR012972">
    <property type="entry name" value="NLE"/>
</dbReference>
<name>A0A158Q9H8_ENTVE</name>
<reference evidence="7 8" key="2">
    <citation type="submission" date="2018-10" db="EMBL/GenBank/DDBJ databases">
        <authorList>
            <consortium name="Pathogen Informatics"/>
        </authorList>
    </citation>
    <scope>NUCLEOTIDE SEQUENCE [LARGE SCALE GENOMIC DNA]</scope>
</reference>
<reference evidence="9" key="1">
    <citation type="submission" date="2016-04" db="UniProtKB">
        <authorList>
            <consortium name="WormBaseParasite"/>
        </authorList>
    </citation>
    <scope>IDENTIFICATION</scope>
</reference>
<feature type="repeat" description="WD" evidence="5">
    <location>
        <begin position="190"/>
        <end position="227"/>
    </location>
</feature>
<dbReference type="InterPro" id="IPR015943">
    <property type="entry name" value="WD40/YVTN_repeat-like_dom_sf"/>
</dbReference>
<dbReference type="PRINTS" id="PR00320">
    <property type="entry name" value="GPROTEINBRPT"/>
</dbReference>
<dbReference type="SUPFAM" id="SSF50978">
    <property type="entry name" value="WD40 repeat-like"/>
    <property type="match status" value="1"/>
</dbReference>
<dbReference type="CDD" id="cd00200">
    <property type="entry name" value="WD40"/>
    <property type="match status" value="1"/>
</dbReference>
<dbReference type="InterPro" id="IPR020472">
    <property type="entry name" value="WD40_PAC1"/>
</dbReference>
<feature type="repeat" description="WD" evidence="5">
    <location>
        <begin position="471"/>
        <end position="504"/>
    </location>
</feature>
<evidence type="ECO:0000259" key="6">
    <source>
        <dbReference type="Pfam" id="PF08154"/>
    </source>
</evidence>
<comment type="subcellular location">
    <subcellularLocation>
        <location evidence="1">Nucleus</location>
        <location evidence="1">Nucleolus</location>
    </subcellularLocation>
</comment>
<dbReference type="Gene3D" id="2.130.10.10">
    <property type="entry name" value="YVTN repeat-like/Quinoprotein amine dehydrogenase"/>
    <property type="match status" value="1"/>
</dbReference>
<dbReference type="SMART" id="SM00320">
    <property type="entry name" value="WD40"/>
    <property type="match status" value="8"/>
</dbReference>
<dbReference type="InterPro" id="IPR001680">
    <property type="entry name" value="WD40_rpt"/>
</dbReference>
<dbReference type="Pfam" id="PF08154">
    <property type="entry name" value="NLE"/>
    <property type="match status" value="1"/>
</dbReference>
<evidence type="ECO:0000313" key="7">
    <source>
        <dbReference type="EMBL" id="VDD86662.1"/>
    </source>
</evidence>
<accession>A0A158Q9H8</accession>
<keyword evidence="8" id="KW-1185">Reference proteome</keyword>
<feature type="repeat" description="WD" evidence="5">
    <location>
        <begin position="359"/>
        <end position="390"/>
    </location>
</feature>
<evidence type="ECO:0000256" key="4">
    <source>
        <dbReference type="ARBA" id="ARBA00023242"/>
    </source>
</evidence>
<evidence type="ECO:0000256" key="1">
    <source>
        <dbReference type="ARBA" id="ARBA00004604"/>
    </source>
</evidence>
<keyword evidence="4" id="KW-0539">Nucleus</keyword>
<sequence>MEFTGDVGISIRLFAEGGDELSVAPIILSTKTTEHQLQVLCNQLLENSDEPIPITFRTKDGIEIHDSISESIPEEKLDFERGIELVYYPEAVFRVNPVTRCTASIPGHGEPVISVQFSPNANGLASGSGDTTVRLWDLNTELPLFTCKGHKNWVLCIAWSPDGKKLASACKDGIICLWRPENGKQIGKNLSGHKQWINQLAWQPLHKDPVSRYLASAGKDGVIKIWDTVNFCAKLSLTGHTASVTCIRWGGEGLIYSGSQDRTVKVWRAEDGILCRTLTGHAHWINSLALNFEYVLRTGCYDLKNNCKAPTNLEEAITLARKRYEAAKGSSPELLASASDDFTLYLWRPTSDRKPIARMTGHQQLVNQVAFSPDGRIIASASFDKSVKLWCGLTGKYLDTLRGHVQAVYQIAWSADSRLLVSASRDSTLKVGAINFFYLRSMKNVFKMNYLCYSTTAQVWDVKKRKLSVDLPGHGDEVYAVDWSPDGIKVASGGKDKVLKLWRE</sequence>
<dbReference type="EMBL" id="UXUI01007268">
    <property type="protein sequence ID" value="VDD86662.1"/>
    <property type="molecule type" value="Genomic_DNA"/>
</dbReference>
<protein>
    <submittedName>
        <fullName evidence="9">WD_REPEATS_REGION domain-containing protein</fullName>
    </submittedName>
</protein>
<dbReference type="InterPro" id="IPR036322">
    <property type="entry name" value="WD40_repeat_dom_sf"/>
</dbReference>
<dbReference type="GO" id="GO:0005730">
    <property type="term" value="C:nucleolus"/>
    <property type="evidence" value="ECO:0007669"/>
    <property type="project" value="UniProtKB-SubCell"/>
</dbReference>
<evidence type="ECO:0000313" key="8">
    <source>
        <dbReference type="Proteomes" id="UP000274131"/>
    </source>
</evidence>
<organism evidence="9">
    <name type="scientific">Enterobius vermicularis</name>
    <name type="common">Human pinworm</name>
    <dbReference type="NCBI Taxonomy" id="51028"/>
    <lineage>
        <taxon>Eukaryota</taxon>
        <taxon>Metazoa</taxon>
        <taxon>Ecdysozoa</taxon>
        <taxon>Nematoda</taxon>
        <taxon>Chromadorea</taxon>
        <taxon>Rhabditida</taxon>
        <taxon>Spirurina</taxon>
        <taxon>Oxyuridomorpha</taxon>
        <taxon>Oxyuroidea</taxon>
        <taxon>Oxyuridae</taxon>
        <taxon>Enterobius</taxon>
    </lineage>
</organism>
<dbReference type="WBParaSite" id="EVEC_0000209701-mRNA-1">
    <property type="protein sequence ID" value="EVEC_0000209701-mRNA-1"/>
    <property type="gene ID" value="EVEC_0000209701"/>
</dbReference>
<dbReference type="PROSITE" id="PS50294">
    <property type="entry name" value="WD_REPEATS_REGION"/>
    <property type="match status" value="7"/>
</dbReference>
<feature type="repeat" description="WD" evidence="5">
    <location>
        <begin position="147"/>
        <end position="188"/>
    </location>
</feature>
<dbReference type="STRING" id="51028.A0A158Q9H8"/>
<feature type="domain" description="NLE" evidence="6">
    <location>
        <begin position="9"/>
        <end position="71"/>
    </location>
</feature>
<evidence type="ECO:0000256" key="3">
    <source>
        <dbReference type="ARBA" id="ARBA00022737"/>
    </source>
</evidence>
<dbReference type="PROSITE" id="PS50082">
    <property type="entry name" value="WD_REPEATS_2"/>
    <property type="match status" value="7"/>
</dbReference>
<proteinExistence type="predicted"/>
<gene>
    <name evidence="7" type="ORF">EVEC_LOCUS1805</name>
</gene>
<dbReference type="Proteomes" id="UP000274131">
    <property type="component" value="Unassembled WGS sequence"/>
</dbReference>
<feature type="repeat" description="WD" evidence="5">
    <location>
        <begin position="401"/>
        <end position="431"/>
    </location>
</feature>
<dbReference type="PROSITE" id="PS00678">
    <property type="entry name" value="WD_REPEATS_1"/>
    <property type="match status" value="1"/>
</dbReference>
<evidence type="ECO:0000256" key="5">
    <source>
        <dbReference type="PROSITE-ProRule" id="PRU00221"/>
    </source>
</evidence>
<dbReference type="Pfam" id="PF00400">
    <property type="entry name" value="WD40"/>
    <property type="match status" value="7"/>
</dbReference>
<dbReference type="GO" id="GO:0007219">
    <property type="term" value="P:Notch signaling pathway"/>
    <property type="evidence" value="ECO:0007669"/>
    <property type="project" value="TreeGrafter"/>
</dbReference>
<dbReference type="OrthoDB" id="10267436at2759"/>
<dbReference type="AlphaFoldDB" id="A0A158Q9H8"/>
<feature type="repeat" description="WD" evidence="5">
    <location>
        <begin position="105"/>
        <end position="146"/>
    </location>
</feature>
<evidence type="ECO:0000256" key="2">
    <source>
        <dbReference type="ARBA" id="ARBA00022574"/>
    </source>
</evidence>
<dbReference type="PANTHER" id="PTHR19848">
    <property type="entry name" value="WD40 REPEAT PROTEIN"/>
    <property type="match status" value="1"/>
</dbReference>
<dbReference type="PANTHER" id="PTHR19848:SF0">
    <property type="entry name" value="NOTCHLESS PROTEIN HOMOLOG 1"/>
    <property type="match status" value="1"/>
</dbReference>